<dbReference type="GO" id="GO:0042802">
    <property type="term" value="F:identical protein binding"/>
    <property type="evidence" value="ECO:0007669"/>
    <property type="project" value="TreeGrafter"/>
</dbReference>
<dbReference type="GO" id="GO:0003992">
    <property type="term" value="F:N2-acetyl-L-ornithine:2-oxoglutarate 5-aminotransferase activity"/>
    <property type="evidence" value="ECO:0007669"/>
    <property type="project" value="UniProtKB-UniRule"/>
</dbReference>
<gene>
    <name evidence="5" type="primary">argD</name>
    <name evidence="6" type="ORF">PEB0149_020700</name>
</gene>
<dbReference type="Gene3D" id="3.90.1150.10">
    <property type="entry name" value="Aspartate Aminotransferase, domain 1"/>
    <property type="match status" value="1"/>
</dbReference>
<comment type="pathway">
    <text evidence="5">Amino-acid biosynthesis; L-arginine biosynthesis; N(2)-acetyl-L-ornithine from L-glutamate: step 4/4.</text>
</comment>
<dbReference type="PIRSF" id="PIRSF000521">
    <property type="entry name" value="Transaminase_4ab_Lys_Orn"/>
    <property type="match status" value="1"/>
</dbReference>
<dbReference type="PANTHER" id="PTHR11986">
    <property type="entry name" value="AMINOTRANSFERASE CLASS III"/>
    <property type="match status" value="1"/>
</dbReference>
<dbReference type="NCBIfam" id="NF002325">
    <property type="entry name" value="PRK01278.1"/>
    <property type="match status" value="1"/>
</dbReference>
<dbReference type="HAMAP" id="MF_01107">
    <property type="entry name" value="ArgD_aminotrans_3"/>
    <property type="match status" value="1"/>
</dbReference>
<organism evidence="6 7">
    <name type="scientific">Bartonella apis</name>
    <dbReference type="NCBI Taxonomy" id="1686310"/>
    <lineage>
        <taxon>Bacteria</taxon>
        <taxon>Pseudomonadati</taxon>
        <taxon>Pseudomonadota</taxon>
        <taxon>Alphaproteobacteria</taxon>
        <taxon>Hyphomicrobiales</taxon>
        <taxon>Bartonellaceae</taxon>
        <taxon>Bartonella</taxon>
    </lineage>
</organism>
<evidence type="ECO:0000313" key="7">
    <source>
        <dbReference type="Proteomes" id="UP000187344"/>
    </source>
</evidence>
<accession>A0A1R0FCI9</accession>
<feature type="binding site" evidence="5">
    <location>
        <position position="133"/>
    </location>
    <ligand>
        <name>pyridoxal 5'-phosphate</name>
        <dbReference type="ChEBI" id="CHEBI:597326"/>
    </ligand>
</feature>
<dbReference type="UniPathway" id="UPA00068">
    <property type="reaction ID" value="UER00109"/>
</dbReference>
<feature type="binding site" evidence="5">
    <location>
        <begin position="218"/>
        <end position="221"/>
    </location>
    <ligand>
        <name>pyridoxal 5'-phosphate</name>
        <dbReference type="ChEBI" id="CHEBI:597326"/>
    </ligand>
</feature>
<comment type="miscellaneous">
    <text evidence="5">May also have succinyldiaminopimelate aminotransferase activity, thus carrying out the corresponding step in lysine biosynthesis.</text>
</comment>
<dbReference type="FunFam" id="3.40.640.10:FF:000004">
    <property type="entry name" value="Acetylornithine aminotransferase"/>
    <property type="match status" value="1"/>
</dbReference>
<keyword evidence="2 5" id="KW-0032">Aminotransferase</keyword>
<keyword evidence="7" id="KW-1185">Reference proteome</keyword>
<keyword evidence="5" id="KW-0963">Cytoplasm</keyword>
<dbReference type="EC" id="2.6.1.11" evidence="5"/>
<reference evidence="6 7" key="1">
    <citation type="submission" date="2016-12" db="EMBL/GenBank/DDBJ databases">
        <title>Comparative genomics of Bartonella apis.</title>
        <authorList>
            <person name="Engel P."/>
        </authorList>
    </citation>
    <scope>NUCLEOTIDE SEQUENCE [LARGE SCALE GENOMIC DNA]</scope>
    <source>
        <strain evidence="6 7">PEB0149</strain>
    </source>
</reference>
<dbReference type="AlphaFoldDB" id="A0A1R0FCI9"/>
<dbReference type="RefSeq" id="WP_075869707.1">
    <property type="nucleotide sequence ID" value="NZ_CALYQA010000005.1"/>
</dbReference>
<comment type="cofactor">
    <cofactor evidence="5">
        <name>pyridoxal 5'-phosphate</name>
        <dbReference type="ChEBI" id="CHEBI:597326"/>
    </cofactor>
    <text evidence="5">Binds 1 pyridoxal phosphate per subunit.</text>
</comment>
<keyword evidence="4 5" id="KW-0663">Pyridoxal phosphate</keyword>
<dbReference type="PROSITE" id="PS00600">
    <property type="entry name" value="AA_TRANSFER_CLASS_3"/>
    <property type="match status" value="1"/>
</dbReference>
<protein>
    <recommendedName>
        <fullName evidence="5">Acetylornithine aminotransferase</fullName>
        <shortName evidence="5">ACOAT</shortName>
        <ecNumber evidence="5">2.6.1.11</ecNumber>
    </recommendedName>
</protein>
<dbReference type="GO" id="GO:0006526">
    <property type="term" value="P:L-arginine biosynthetic process"/>
    <property type="evidence" value="ECO:0007669"/>
    <property type="project" value="UniProtKB-UniRule"/>
</dbReference>
<evidence type="ECO:0000256" key="3">
    <source>
        <dbReference type="ARBA" id="ARBA00022679"/>
    </source>
</evidence>
<feature type="binding site" evidence="5">
    <location>
        <position position="136"/>
    </location>
    <ligand>
        <name>N(2)-acetyl-L-ornithine</name>
        <dbReference type="ChEBI" id="CHEBI:57805"/>
    </ligand>
</feature>
<name>A0A1R0FCI9_9HYPH</name>
<feature type="modified residue" description="N6-(pyridoxal phosphate)lysine" evidence="5">
    <location>
        <position position="247"/>
    </location>
</feature>
<dbReference type="NCBIfam" id="TIGR00707">
    <property type="entry name" value="argD"/>
    <property type="match status" value="1"/>
</dbReference>
<evidence type="ECO:0000256" key="1">
    <source>
        <dbReference type="ARBA" id="ARBA00022571"/>
    </source>
</evidence>
<dbReference type="GO" id="GO:0030170">
    <property type="term" value="F:pyridoxal phosphate binding"/>
    <property type="evidence" value="ECO:0007669"/>
    <property type="project" value="InterPro"/>
</dbReference>
<keyword evidence="5" id="KW-0028">Amino-acid biosynthesis</keyword>
<dbReference type="Pfam" id="PF00202">
    <property type="entry name" value="Aminotran_3"/>
    <property type="match status" value="1"/>
</dbReference>
<dbReference type="InterPro" id="IPR015424">
    <property type="entry name" value="PyrdxlP-dep_Trfase"/>
</dbReference>
<dbReference type="CDD" id="cd00610">
    <property type="entry name" value="OAT_like"/>
    <property type="match status" value="1"/>
</dbReference>
<keyword evidence="3 5" id="KW-0808">Transferase</keyword>
<proteinExistence type="inferred from homology"/>
<evidence type="ECO:0000256" key="5">
    <source>
        <dbReference type="HAMAP-Rule" id="MF_01107"/>
    </source>
</evidence>
<feature type="binding site" evidence="5">
    <location>
        <position position="275"/>
    </location>
    <ligand>
        <name>N(2)-acetyl-L-ornithine</name>
        <dbReference type="ChEBI" id="CHEBI:57805"/>
    </ligand>
</feature>
<feature type="binding site" evidence="5">
    <location>
        <position position="276"/>
    </location>
    <ligand>
        <name>pyridoxal 5'-phosphate</name>
        <dbReference type="ChEBI" id="CHEBI:597326"/>
    </ligand>
</feature>
<dbReference type="InterPro" id="IPR050103">
    <property type="entry name" value="Class-III_PLP-dep_AT"/>
</dbReference>
<evidence type="ECO:0000313" key="6">
    <source>
        <dbReference type="EMBL" id="OLY44598.1"/>
    </source>
</evidence>
<comment type="subcellular location">
    <subcellularLocation>
        <location evidence="5">Cytoplasm</location>
    </subcellularLocation>
</comment>
<dbReference type="InterPro" id="IPR005814">
    <property type="entry name" value="Aminotrans_3"/>
</dbReference>
<feature type="binding site" evidence="5">
    <location>
        <begin position="100"/>
        <end position="101"/>
    </location>
    <ligand>
        <name>pyridoxal 5'-phosphate</name>
        <dbReference type="ChEBI" id="CHEBI:597326"/>
    </ligand>
</feature>
<dbReference type="InterPro" id="IPR004636">
    <property type="entry name" value="AcOrn/SuccOrn_fam"/>
</dbReference>
<evidence type="ECO:0000256" key="2">
    <source>
        <dbReference type="ARBA" id="ARBA00022576"/>
    </source>
</evidence>
<evidence type="ECO:0000256" key="4">
    <source>
        <dbReference type="ARBA" id="ARBA00022898"/>
    </source>
</evidence>
<dbReference type="InterPro" id="IPR049704">
    <property type="entry name" value="Aminotrans_3_PPA_site"/>
</dbReference>
<dbReference type="EMBL" id="LXYT01000001">
    <property type="protein sequence ID" value="OLY44598.1"/>
    <property type="molecule type" value="Genomic_DNA"/>
</dbReference>
<keyword evidence="1 5" id="KW-0055">Arginine biosynthesis</keyword>
<comment type="similarity">
    <text evidence="5">Belongs to the class-III pyridoxal-phosphate-dependent aminotransferase family. ArgD subfamily.</text>
</comment>
<dbReference type="SUPFAM" id="SSF53383">
    <property type="entry name" value="PLP-dependent transferases"/>
    <property type="match status" value="1"/>
</dbReference>
<comment type="caution">
    <text evidence="6">The sequence shown here is derived from an EMBL/GenBank/DDBJ whole genome shotgun (WGS) entry which is preliminary data.</text>
</comment>
<dbReference type="Gene3D" id="3.40.640.10">
    <property type="entry name" value="Type I PLP-dependent aspartate aminotransferase-like (Major domain)"/>
    <property type="match status" value="1"/>
</dbReference>
<comment type="catalytic activity">
    <reaction evidence="5">
        <text>N(2)-acetyl-L-ornithine + 2-oxoglutarate = N-acetyl-L-glutamate 5-semialdehyde + L-glutamate</text>
        <dbReference type="Rhea" id="RHEA:18049"/>
        <dbReference type="ChEBI" id="CHEBI:16810"/>
        <dbReference type="ChEBI" id="CHEBI:29123"/>
        <dbReference type="ChEBI" id="CHEBI:29985"/>
        <dbReference type="ChEBI" id="CHEBI:57805"/>
        <dbReference type="EC" id="2.6.1.11"/>
    </reaction>
</comment>
<dbReference type="Proteomes" id="UP000187344">
    <property type="component" value="Unassembled WGS sequence"/>
</dbReference>
<comment type="subunit">
    <text evidence="5">Homodimer.</text>
</comment>
<dbReference type="InterPro" id="IPR015421">
    <property type="entry name" value="PyrdxlP-dep_Trfase_major"/>
</dbReference>
<sequence length="399" mass="43386">MTQNNAQPLYDTFARIGLRFTRGNGAWLISDNGERYLDFTSGIAVNALGHNHPKLVKAVEEQANKLWHVSNLFQSPEQEKVAERLCANSFADKVFFCNSGAEAIECAIKTARRYQYVSGHPERYEIITFEGAFHGRTLATLAAGGQQKYLEGFGPKAQGFIQVPFDDEKALRAAIGEKTAALLIEPIQGESGLRPVPTEFMQLLRRVCDENGLLFIVDEVQTGMGRTGKLFAYQWSNIEPDIMALAKGLGGGFPIGACLATKEAAKGMTPGTHGSTFGGNLLAMAAANAVLDVMLSDGFLDHVNAMANLFKQGLASIIDRFPDVVQSIRGIGLLTGLKCVVPNVELIAAMRDEKLLTVGAGNNVIRLLPPLIVTEDEIRDGLHRIEKAVQYVSNAHKQK</sequence>
<dbReference type="GO" id="GO:0005737">
    <property type="term" value="C:cytoplasm"/>
    <property type="evidence" value="ECO:0007669"/>
    <property type="project" value="UniProtKB-SubCell"/>
</dbReference>
<dbReference type="OrthoDB" id="9801834at2"/>
<dbReference type="InterPro" id="IPR015422">
    <property type="entry name" value="PyrdxlP-dep_Trfase_small"/>
</dbReference>
<dbReference type="PANTHER" id="PTHR11986:SF113">
    <property type="entry name" value="SUCCINYLORNITHINE TRANSAMINASE"/>
    <property type="match status" value="1"/>
</dbReference>